<name>A0A814VAP8_9BILA</name>
<evidence type="ECO:0000313" key="3">
    <source>
        <dbReference type="EMBL" id="CAF3995178.1"/>
    </source>
</evidence>
<dbReference type="Proteomes" id="UP000663868">
    <property type="component" value="Unassembled WGS sequence"/>
</dbReference>
<dbReference type="GO" id="GO:0005096">
    <property type="term" value="F:GTPase activator activity"/>
    <property type="evidence" value="ECO:0007669"/>
    <property type="project" value="InterPro"/>
</dbReference>
<dbReference type="Proteomes" id="UP000663881">
    <property type="component" value="Unassembled WGS sequence"/>
</dbReference>
<dbReference type="GO" id="GO:0006913">
    <property type="term" value="P:nucleocytoplasmic transport"/>
    <property type="evidence" value="ECO:0007669"/>
    <property type="project" value="TreeGrafter"/>
</dbReference>
<dbReference type="EMBL" id="CAJOBB010002745">
    <property type="protein sequence ID" value="CAF3995178.1"/>
    <property type="molecule type" value="Genomic_DNA"/>
</dbReference>
<dbReference type="EMBL" id="CAJNON010000312">
    <property type="protein sequence ID" value="CAF1188498.1"/>
    <property type="molecule type" value="Genomic_DNA"/>
</dbReference>
<dbReference type="PANTHER" id="PTHR24113:SF15">
    <property type="entry name" value="NACHT DOMAIN-CONTAINING PROTEIN"/>
    <property type="match status" value="1"/>
</dbReference>
<evidence type="ECO:0000313" key="2">
    <source>
        <dbReference type="EMBL" id="CAF3960751.1"/>
    </source>
</evidence>
<dbReference type="GO" id="GO:0005829">
    <property type="term" value="C:cytosol"/>
    <property type="evidence" value="ECO:0007669"/>
    <property type="project" value="TreeGrafter"/>
</dbReference>
<comment type="caution">
    <text evidence="1">The sequence shown here is derived from an EMBL/GenBank/DDBJ whole genome shotgun (WGS) entry which is preliminary data.</text>
</comment>
<sequence length="258" mass="29630">MCLSDMLKNRNLPHKCSQTISFRLKPVNPVKKNFVSEIYYHPKLEQKFHSIKPKAYVDLSYCHLIDHDMSMIFKHIIINKQCIELNLSGNHITSQGIAILAFRLPNNLTLRNLNLSHNRINDTGVYLLSEVLLPKHSVYLEKLYLSKNGISNDGIRYLSKMLKVNDKLTELQLANNEIGDEGVRQLANILIDYNTTLKVLNLSNNIFITDSSLDYLLELLEYNQTLTKLSIKGCNLSEKAKIKLQLQADGKKNFELEI</sequence>
<dbReference type="PANTHER" id="PTHR24113">
    <property type="entry name" value="RAN GTPASE-ACTIVATING PROTEIN 1"/>
    <property type="match status" value="1"/>
</dbReference>
<organism evidence="1 4">
    <name type="scientific">Adineta steineri</name>
    <dbReference type="NCBI Taxonomy" id="433720"/>
    <lineage>
        <taxon>Eukaryota</taxon>
        <taxon>Metazoa</taxon>
        <taxon>Spiralia</taxon>
        <taxon>Gnathifera</taxon>
        <taxon>Rotifera</taxon>
        <taxon>Eurotatoria</taxon>
        <taxon>Bdelloidea</taxon>
        <taxon>Adinetida</taxon>
        <taxon>Adinetidae</taxon>
        <taxon>Adineta</taxon>
    </lineage>
</organism>
<dbReference type="InterPro" id="IPR032675">
    <property type="entry name" value="LRR_dom_sf"/>
</dbReference>
<dbReference type="SUPFAM" id="SSF52047">
    <property type="entry name" value="RNI-like"/>
    <property type="match status" value="1"/>
</dbReference>
<accession>A0A814VAP8</accession>
<reference evidence="1" key="1">
    <citation type="submission" date="2021-02" db="EMBL/GenBank/DDBJ databases">
        <authorList>
            <person name="Nowell W R."/>
        </authorList>
    </citation>
    <scope>NUCLEOTIDE SEQUENCE</scope>
</reference>
<evidence type="ECO:0000313" key="4">
    <source>
        <dbReference type="Proteomes" id="UP000663891"/>
    </source>
</evidence>
<dbReference type="OrthoDB" id="120976at2759"/>
<dbReference type="Gene3D" id="3.80.10.10">
    <property type="entry name" value="Ribonuclease Inhibitor"/>
    <property type="match status" value="2"/>
</dbReference>
<evidence type="ECO:0000313" key="1">
    <source>
        <dbReference type="EMBL" id="CAF1188498.1"/>
    </source>
</evidence>
<dbReference type="AlphaFoldDB" id="A0A814VAP8"/>
<dbReference type="EMBL" id="CAJOAY010002543">
    <property type="protein sequence ID" value="CAF3960751.1"/>
    <property type="molecule type" value="Genomic_DNA"/>
</dbReference>
<dbReference type="InterPro" id="IPR027038">
    <property type="entry name" value="RanGap"/>
</dbReference>
<dbReference type="PROSITE" id="PS51450">
    <property type="entry name" value="LRR"/>
    <property type="match status" value="1"/>
</dbReference>
<gene>
    <name evidence="3" type="ORF">KXQ929_LOCUS28145</name>
    <name evidence="2" type="ORF">OKA104_LOCUS27518</name>
    <name evidence="1" type="ORF">VCS650_LOCUS24911</name>
</gene>
<dbReference type="GO" id="GO:0005634">
    <property type="term" value="C:nucleus"/>
    <property type="evidence" value="ECO:0007669"/>
    <property type="project" value="TreeGrafter"/>
</dbReference>
<dbReference type="GO" id="GO:0048471">
    <property type="term" value="C:perinuclear region of cytoplasm"/>
    <property type="evidence" value="ECO:0007669"/>
    <property type="project" value="TreeGrafter"/>
</dbReference>
<proteinExistence type="predicted"/>
<dbReference type="SMART" id="SM00368">
    <property type="entry name" value="LRR_RI"/>
    <property type="match status" value="6"/>
</dbReference>
<protein>
    <submittedName>
        <fullName evidence="1">Uncharacterized protein</fullName>
    </submittedName>
</protein>
<dbReference type="GO" id="GO:0031267">
    <property type="term" value="F:small GTPase binding"/>
    <property type="evidence" value="ECO:0007669"/>
    <property type="project" value="TreeGrafter"/>
</dbReference>
<dbReference type="Proteomes" id="UP000663891">
    <property type="component" value="Unassembled WGS sequence"/>
</dbReference>
<dbReference type="InterPro" id="IPR001611">
    <property type="entry name" value="Leu-rich_rpt"/>
</dbReference>
<dbReference type="Pfam" id="PF13516">
    <property type="entry name" value="LRR_6"/>
    <property type="match status" value="6"/>
</dbReference>